<dbReference type="EMBL" id="SDPW01000001">
    <property type="protein sequence ID" value="RXZ53112.1"/>
    <property type="molecule type" value="Genomic_DNA"/>
</dbReference>
<organism evidence="3 4">
    <name type="scientific">Senegalimassilia faecalis</name>
    <dbReference type="NCBI Taxonomy" id="2509433"/>
    <lineage>
        <taxon>Bacteria</taxon>
        <taxon>Bacillati</taxon>
        <taxon>Actinomycetota</taxon>
        <taxon>Coriobacteriia</taxon>
        <taxon>Coriobacteriales</taxon>
        <taxon>Coriobacteriaceae</taxon>
        <taxon>Senegalimassilia</taxon>
    </lineage>
</organism>
<dbReference type="RefSeq" id="WP_129422843.1">
    <property type="nucleotide sequence ID" value="NZ_SDPW01000001.1"/>
</dbReference>
<gene>
    <name evidence="3" type="ORF">ET524_00315</name>
</gene>
<dbReference type="GO" id="GO:0008289">
    <property type="term" value="F:lipid binding"/>
    <property type="evidence" value="ECO:0007669"/>
    <property type="project" value="UniProtKB-KW"/>
</dbReference>
<evidence type="ECO:0000256" key="2">
    <source>
        <dbReference type="ARBA" id="ARBA00023121"/>
    </source>
</evidence>
<dbReference type="PANTHER" id="PTHR33434">
    <property type="entry name" value="DEGV DOMAIN-CONTAINING PROTEIN DR_1986-RELATED"/>
    <property type="match status" value="1"/>
</dbReference>
<evidence type="ECO:0000313" key="3">
    <source>
        <dbReference type="EMBL" id="RXZ53112.1"/>
    </source>
</evidence>
<dbReference type="InterPro" id="IPR043168">
    <property type="entry name" value="DegV_C"/>
</dbReference>
<dbReference type="Gene3D" id="3.40.50.10170">
    <property type="match status" value="1"/>
</dbReference>
<dbReference type="SUPFAM" id="SSF82549">
    <property type="entry name" value="DAK1/DegV-like"/>
    <property type="match status" value="1"/>
</dbReference>
<keyword evidence="2" id="KW-0446">Lipid-binding</keyword>
<accession>A0A4Q2K1P8</accession>
<evidence type="ECO:0000313" key="4">
    <source>
        <dbReference type="Proteomes" id="UP000293345"/>
    </source>
</evidence>
<dbReference type="PANTHER" id="PTHR33434:SF3">
    <property type="entry name" value="DEGV DOMAIN-CONTAINING PROTEIN YITS"/>
    <property type="match status" value="1"/>
</dbReference>
<dbReference type="PROSITE" id="PS51482">
    <property type="entry name" value="DEGV"/>
    <property type="match status" value="1"/>
</dbReference>
<dbReference type="NCBIfam" id="TIGR00762">
    <property type="entry name" value="DegV"/>
    <property type="match status" value="1"/>
</dbReference>
<reference evidence="3 4" key="1">
    <citation type="submission" date="2019-01" db="EMBL/GenBank/DDBJ databases">
        <title>Senegalimassilia sp. nov. KGMB04484 isolated human feces.</title>
        <authorList>
            <person name="Han K.-I."/>
            <person name="Kim J.-S."/>
            <person name="Lee K.C."/>
            <person name="Suh M.K."/>
            <person name="Eom M.K."/>
            <person name="Lee J.H."/>
            <person name="Park S.-H."/>
            <person name="Kang S.W."/>
            <person name="Park J.-E."/>
            <person name="Oh B.S."/>
            <person name="Yu S.Y."/>
            <person name="Choi S.-H."/>
            <person name="Lee D.H."/>
            <person name="Yoon H."/>
            <person name="Kim B.-Y."/>
            <person name="Lee J.H."/>
            <person name="Lee J.-S."/>
        </authorList>
    </citation>
    <scope>NUCLEOTIDE SEQUENCE [LARGE SCALE GENOMIC DNA]</scope>
    <source>
        <strain evidence="3 4">KGMB04484</strain>
    </source>
</reference>
<dbReference type="OrthoDB" id="9760324at2"/>
<dbReference type="AlphaFoldDB" id="A0A4Q2K1P8"/>
<protein>
    <submittedName>
        <fullName evidence="3">DegV family protein</fullName>
    </submittedName>
</protein>
<name>A0A4Q2K1P8_9ACTN</name>
<dbReference type="InterPro" id="IPR003797">
    <property type="entry name" value="DegV"/>
</dbReference>
<proteinExistence type="predicted"/>
<comment type="caution">
    <text evidence="3">The sequence shown here is derived from an EMBL/GenBank/DDBJ whole genome shotgun (WGS) entry which is preliminary data.</text>
</comment>
<comment type="function">
    <text evidence="1">May bind long-chain fatty acids, such as palmitate, and may play a role in lipid transport or fatty acid metabolism.</text>
</comment>
<evidence type="ECO:0000256" key="1">
    <source>
        <dbReference type="ARBA" id="ARBA00003238"/>
    </source>
</evidence>
<dbReference type="Pfam" id="PF02645">
    <property type="entry name" value="DegV"/>
    <property type="match status" value="1"/>
</dbReference>
<dbReference type="Proteomes" id="UP000293345">
    <property type="component" value="Unassembled WGS sequence"/>
</dbReference>
<dbReference type="Gene3D" id="3.30.1180.10">
    <property type="match status" value="1"/>
</dbReference>
<dbReference type="InterPro" id="IPR050270">
    <property type="entry name" value="DegV_domain_contain"/>
</dbReference>
<sequence>MTMSFELVTDSCCNLAEETIDRYGLHVLPLTFMADGEDTVYQSYLKGEKTDLSQFYKMMRDGKVFRTSLPNLSNTETLFRSLLAAGRDILYLGFSSGLSGTYGATELLAKQLRGEYPDRKIYTVDTLAASGGQGLLVWHACQHAEAGEGIDAVRDWVEGNKLRLAHWFTVDDLMFLWRGGRVSKTSAWAGTLLNIKPVLHVDDEGHLIPMEKVRGRKKSLTALLNHMEKTGTQPLADQMVFITHGDCLEEAQWLEQQIRERFGVRDIVVNCIDPVIGAHSGPGTMALFFLASSRN</sequence>
<keyword evidence="4" id="KW-1185">Reference proteome</keyword>